<reference evidence="2" key="1">
    <citation type="submission" date="2016-12" db="EMBL/GenBank/DDBJ databases">
        <authorList>
            <person name="Meng X."/>
        </authorList>
    </citation>
    <scope>NUCLEOTIDE SEQUENCE [LARGE SCALE GENOMIC DNA]</scope>
    <source>
        <strain evidence="2">DSM 20732</strain>
    </source>
</reference>
<dbReference type="RefSeq" id="WP_073823594.1">
    <property type="nucleotide sequence ID" value="NZ_MQVS01000003.1"/>
</dbReference>
<evidence type="ECO:0000313" key="1">
    <source>
        <dbReference type="EMBL" id="OKL52108.1"/>
    </source>
</evidence>
<keyword evidence="2" id="KW-1185">Reference proteome</keyword>
<evidence type="ECO:0000313" key="2">
    <source>
        <dbReference type="Proteomes" id="UP000185612"/>
    </source>
</evidence>
<organism evidence="1 2">
    <name type="scientific">Buchananella hordeovulneris</name>
    <dbReference type="NCBI Taxonomy" id="52770"/>
    <lineage>
        <taxon>Bacteria</taxon>
        <taxon>Bacillati</taxon>
        <taxon>Actinomycetota</taxon>
        <taxon>Actinomycetes</taxon>
        <taxon>Actinomycetales</taxon>
        <taxon>Actinomycetaceae</taxon>
        <taxon>Buchananella</taxon>
    </lineage>
</organism>
<dbReference type="AlphaFoldDB" id="A0A1Q5PWY4"/>
<protein>
    <submittedName>
        <fullName evidence="1">Uncharacterized protein</fullName>
    </submittedName>
</protein>
<name>A0A1Q5PWY4_9ACTO</name>
<sequence length="132" mass="15306">MLTDGKMVVRDKLELTPPAGWHIEWDEDDSNWHVATVRKTDASPRDSATLYIGFPSQTRFFFNLQDLTSEQALKFVEDYYRKRDEKGGRVTLTDLQTISIDNADTRAYYFEVGDQTTGQRCERYLVLRSDGL</sequence>
<dbReference type="InParanoid" id="A0A1Q5PWY4"/>
<gene>
    <name evidence="1" type="ORF">BSZ40_04175</name>
</gene>
<proteinExistence type="predicted"/>
<comment type="caution">
    <text evidence="1">The sequence shown here is derived from an EMBL/GenBank/DDBJ whole genome shotgun (WGS) entry which is preliminary data.</text>
</comment>
<dbReference type="EMBL" id="MQVS01000003">
    <property type="protein sequence ID" value="OKL52108.1"/>
    <property type="molecule type" value="Genomic_DNA"/>
</dbReference>
<dbReference type="Proteomes" id="UP000185612">
    <property type="component" value="Unassembled WGS sequence"/>
</dbReference>
<accession>A0A1Q5PWY4</accession>